<feature type="transmembrane region" description="Helical" evidence="4">
    <location>
        <begin position="274"/>
        <end position="298"/>
    </location>
</feature>
<dbReference type="Gene3D" id="1.20.1250.20">
    <property type="entry name" value="MFS general substrate transporter like domains"/>
    <property type="match status" value="1"/>
</dbReference>
<sequence>MSERVPIAAIVALGVTQNISYGTLYYSFSILGPDMAAHFAWSTEWIFGALSLALMIGGLTAPWLGRLFDRIGAGRVMTIGSAVAAASLVACAYAPDKASYVVALIAIEVSANLVQYGAAFALLVQLRPQVASRSITYLTLIAGFASTMFWPITSALHAHMSWQSVYLVFAALNLLICMPVHAWLSHGASHRKADSQAPPSNVQGVLAPEHRRLGFLLMVIGFSLMSLVGAALLVHLVPLLSGLGLGATAALVGTLFGPSQVASRLINMTFGKRLAALHLAVIAAVLIPAGVLILLLMSPSTLGAMAFAVVFGMGNGLLSIVTGTLPLHLFGSAGYGQLQGNMMAARLILSALAPFALALSIARLGIAASLVICAVLGISAVVTLLRILPLVRSNTRRRLPPRSRAVVRSSILWKTRYEFERLMMFARTSRCRAELPSRATPPRPGRERDIDQSLQQRIAGAITGLGRHPLDDRTVKAR</sequence>
<feature type="transmembrane region" description="Helical" evidence="4">
    <location>
        <begin position="343"/>
        <end position="362"/>
    </location>
</feature>
<feature type="transmembrane region" description="Helical" evidence="4">
    <location>
        <begin position="243"/>
        <end position="262"/>
    </location>
</feature>
<gene>
    <name evidence="5" type="ORF">Rleg9DRAFT_4942</name>
</gene>
<evidence type="ECO:0000313" key="6">
    <source>
        <dbReference type="Proteomes" id="UP000005092"/>
    </source>
</evidence>
<dbReference type="PANTHER" id="PTHR11360:SF290">
    <property type="entry name" value="MONOCARBOXYLATE MFS PERMEASE"/>
    <property type="match status" value="1"/>
</dbReference>
<keyword evidence="3 4" id="KW-0472">Membrane</keyword>
<dbReference type="HOGENOM" id="CLU_001265_59_0_5"/>
<feature type="transmembrane region" description="Helical" evidence="4">
    <location>
        <begin position="368"/>
        <end position="388"/>
    </location>
</feature>
<dbReference type="InterPro" id="IPR050327">
    <property type="entry name" value="Proton-linked_MCT"/>
</dbReference>
<organism evidence="5 6">
    <name type="scientific">Rhizobium leguminosarum bv. trifolii WSM597</name>
    <dbReference type="NCBI Taxonomy" id="754764"/>
    <lineage>
        <taxon>Bacteria</taxon>
        <taxon>Pseudomonadati</taxon>
        <taxon>Pseudomonadota</taxon>
        <taxon>Alphaproteobacteria</taxon>
        <taxon>Hyphomicrobiales</taxon>
        <taxon>Rhizobiaceae</taxon>
        <taxon>Rhizobium/Agrobacterium group</taxon>
        <taxon>Rhizobium</taxon>
    </lineage>
</organism>
<dbReference type="GO" id="GO:0022857">
    <property type="term" value="F:transmembrane transporter activity"/>
    <property type="evidence" value="ECO:0007669"/>
    <property type="project" value="InterPro"/>
</dbReference>
<evidence type="ECO:0000256" key="2">
    <source>
        <dbReference type="ARBA" id="ARBA00022989"/>
    </source>
</evidence>
<feature type="transmembrane region" description="Helical" evidence="4">
    <location>
        <begin position="101"/>
        <end position="123"/>
    </location>
</feature>
<accession>I9NDP9</accession>
<evidence type="ECO:0000256" key="3">
    <source>
        <dbReference type="ARBA" id="ARBA00023136"/>
    </source>
</evidence>
<dbReference type="Pfam" id="PF07690">
    <property type="entry name" value="MFS_1"/>
    <property type="match status" value="1"/>
</dbReference>
<dbReference type="NCBIfam" id="NF033733">
    <property type="entry name" value="MFS_ArsK"/>
    <property type="match status" value="1"/>
</dbReference>
<dbReference type="InterPro" id="IPR036259">
    <property type="entry name" value="MFS_trans_sf"/>
</dbReference>
<dbReference type="PANTHER" id="PTHR11360">
    <property type="entry name" value="MONOCARBOXYLATE TRANSPORTER"/>
    <property type="match status" value="1"/>
</dbReference>
<dbReference type="InterPro" id="IPR011701">
    <property type="entry name" value="MFS"/>
</dbReference>
<dbReference type="AlphaFoldDB" id="I9NDP9"/>
<keyword evidence="1 4" id="KW-0812">Transmembrane</keyword>
<feature type="transmembrane region" description="Helical" evidence="4">
    <location>
        <begin position="76"/>
        <end position="95"/>
    </location>
</feature>
<dbReference type="SUPFAM" id="SSF103473">
    <property type="entry name" value="MFS general substrate transporter"/>
    <property type="match status" value="1"/>
</dbReference>
<feature type="transmembrane region" description="Helical" evidence="4">
    <location>
        <begin position="165"/>
        <end position="184"/>
    </location>
</feature>
<feature type="transmembrane region" description="Helical" evidence="4">
    <location>
        <begin position="7"/>
        <end position="25"/>
    </location>
</feature>
<evidence type="ECO:0000256" key="1">
    <source>
        <dbReference type="ARBA" id="ARBA00022692"/>
    </source>
</evidence>
<evidence type="ECO:0000313" key="5">
    <source>
        <dbReference type="EMBL" id="EJB06039.1"/>
    </source>
</evidence>
<protein>
    <submittedName>
        <fullName evidence="5">Arabinose efflux permease family protein</fullName>
    </submittedName>
</protein>
<name>I9NDP9_RHILT</name>
<dbReference type="EMBL" id="JH719381">
    <property type="protein sequence ID" value="EJB06039.1"/>
    <property type="molecule type" value="Genomic_DNA"/>
</dbReference>
<feature type="transmembrane region" description="Helical" evidence="4">
    <location>
        <begin position="135"/>
        <end position="153"/>
    </location>
</feature>
<dbReference type="Proteomes" id="UP000005092">
    <property type="component" value="Unassembled WGS sequence"/>
</dbReference>
<feature type="transmembrane region" description="Helical" evidence="4">
    <location>
        <begin position="304"/>
        <end position="331"/>
    </location>
</feature>
<reference evidence="5 6" key="1">
    <citation type="submission" date="2012-02" db="EMBL/GenBank/DDBJ databases">
        <title>Improved High-Quality Draft Sequence of Rhizobium leguminosarum bv. trifolii WSM597.</title>
        <authorList>
            <consortium name="US DOE Joint Genome Institute"/>
            <person name="Lucas S."/>
            <person name="Han J."/>
            <person name="Lapidus A."/>
            <person name="Cheng J.-F."/>
            <person name="Goodwin L."/>
            <person name="Pitluck S."/>
            <person name="Peters L."/>
            <person name="Ovchinnikova G."/>
            <person name="Held B."/>
            <person name="Detter J.C."/>
            <person name="Han C."/>
            <person name="Tapia R."/>
            <person name="Land M."/>
            <person name="Hauser L."/>
            <person name="Kyrpides N."/>
            <person name="Ivanova N."/>
            <person name="Pagani I."/>
            <person name="Brau L."/>
            <person name="Yates R."/>
            <person name="O'Hara G."/>
            <person name="Rui T."/>
            <person name="Howieson J."/>
            <person name="Reeve W."/>
            <person name="Woyke T."/>
        </authorList>
    </citation>
    <scope>NUCLEOTIDE SEQUENCE [LARGE SCALE GENOMIC DNA]</scope>
    <source>
        <strain evidence="5 6">WSM597</strain>
    </source>
</reference>
<keyword evidence="2 4" id="KW-1133">Transmembrane helix</keyword>
<proteinExistence type="predicted"/>
<feature type="transmembrane region" description="Helical" evidence="4">
    <location>
        <begin position="45"/>
        <end position="64"/>
    </location>
</feature>
<feature type="transmembrane region" description="Helical" evidence="4">
    <location>
        <begin position="213"/>
        <end position="237"/>
    </location>
</feature>
<evidence type="ECO:0000256" key="4">
    <source>
        <dbReference type="SAM" id="Phobius"/>
    </source>
</evidence>